<dbReference type="PANTHER" id="PTHR30136">
    <property type="entry name" value="HELIX-TURN-HELIX TRANSCRIPTIONAL REGULATOR, ICLR FAMILY"/>
    <property type="match status" value="1"/>
</dbReference>
<dbReference type="PANTHER" id="PTHR30136:SF34">
    <property type="entry name" value="TRANSCRIPTIONAL REGULATOR"/>
    <property type="match status" value="1"/>
</dbReference>
<dbReference type="GO" id="GO:0046278">
    <property type="term" value="P:3,4-dihydroxybenzoate metabolic process"/>
    <property type="evidence" value="ECO:0007669"/>
    <property type="project" value="InterPro"/>
</dbReference>
<dbReference type="SUPFAM" id="SSF55781">
    <property type="entry name" value="GAF domain-like"/>
    <property type="match status" value="1"/>
</dbReference>
<dbReference type="InterPro" id="IPR012794">
    <property type="entry name" value="PcaR_PcaU"/>
</dbReference>
<dbReference type="PROSITE" id="PS51077">
    <property type="entry name" value="HTH_ICLR"/>
    <property type="match status" value="1"/>
</dbReference>
<dbReference type="EMBL" id="JACHJP010000006">
    <property type="protein sequence ID" value="MBB4918444.1"/>
    <property type="molecule type" value="Genomic_DNA"/>
</dbReference>
<dbReference type="GO" id="GO:0045893">
    <property type="term" value="P:positive regulation of DNA-templated transcription"/>
    <property type="evidence" value="ECO:0007669"/>
    <property type="project" value="InterPro"/>
</dbReference>
<gene>
    <name evidence="7" type="ORF">FHS44_005571</name>
</gene>
<sequence>MTRTGRDADGTEPEPRNGERPAYFVQSLERGLKIIKAFDETRPQMTSTEVSKATGLDRAATRRFLLTLVDLGYMVTDGRLYALRPRILELGYAYLSSLSLPDVALPHMEQLVTEIHESCSLGVLDGEEVVFVARVPTKRLMSVPIMVGSRFPAYPTSMGRVLLAGQPEERLDAYLSSVRLEAHTRRTVTDPAKLRSLITKVRTQGWAIVDQEYDEGTRSLAMPVRDSTGRVVAAINVSMLSGRGTAQSMRDFLPVIERAVAQIEADLRPGFRGQEMGLLG</sequence>
<dbReference type="Gene3D" id="3.30.450.40">
    <property type="match status" value="1"/>
</dbReference>
<dbReference type="GO" id="GO:0003700">
    <property type="term" value="F:DNA-binding transcription factor activity"/>
    <property type="evidence" value="ECO:0007669"/>
    <property type="project" value="TreeGrafter"/>
</dbReference>
<comment type="caution">
    <text evidence="7">The sequence shown here is derived from an EMBL/GenBank/DDBJ whole genome shotgun (WGS) entry which is preliminary data.</text>
</comment>
<dbReference type="InterPro" id="IPR036390">
    <property type="entry name" value="WH_DNA-bd_sf"/>
</dbReference>
<dbReference type="PROSITE" id="PS51078">
    <property type="entry name" value="ICLR_ED"/>
    <property type="match status" value="1"/>
</dbReference>
<dbReference type="AlphaFoldDB" id="A0A7W7QRM2"/>
<dbReference type="SUPFAM" id="SSF46785">
    <property type="entry name" value="Winged helix' DNA-binding domain"/>
    <property type="match status" value="1"/>
</dbReference>
<feature type="domain" description="HTH iclR-type" evidence="5">
    <location>
        <begin position="25"/>
        <end position="85"/>
    </location>
</feature>
<keyword evidence="1" id="KW-0805">Transcription regulation</keyword>
<feature type="compositionally biased region" description="Basic and acidic residues" evidence="4">
    <location>
        <begin position="1"/>
        <end position="19"/>
    </location>
</feature>
<evidence type="ECO:0000313" key="7">
    <source>
        <dbReference type="EMBL" id="MBB4918444.1"/>
    </source>
</evidence>
<dbReference type="Pfam" id="PF01614">
    <property type="entry name" value="IclR_C"/>
    <property type="match status" value="1"/>
</dbReference>
<proteinExistence type="predicted"/>
<feature type="region of interest" description="Disordered" evidence="4">
    <location>
        <begin position="1"/>
        <end position="21"/>
    </location>
</feature>
<dbReference type="InterPro" id="IPR029016">
    <property type="entry name" value="GAF-like_dom_sf"/>
</dbReference>
<keyword evidence="2" id="KW-0238">DNA-binding</keyword>
<keyword evidence="8" id="KW-1185">Reference proteome</keyword>
<accession>A0A7W7QRM2</accession>
<evidence type="ECO:0000259" key="6">
    <source>
        <dbReference type="PROSITE" id="PS51078"/>
    </source>
</evidence>
<dbReference type="Gene3D" id="1.10.10.10">
    <property type="entry name" value="Winged helix-like DNA-binding domain superfamily/Winged helix DNA-binding domain"/>
    <property type="match status" value="1"/>
</dbReference>
<dbReference type="InterPro" id="IPR005471">
    <property type="entry name" value="Tscrpt_reg_IclR_N"/>
</dbReference>
<dbReference type="Proteomes" id="UP000552644">
    <property type="component" value="Unassembled WGS sequence"/>
</dbReference>
<name>A0A7W7QRM2_9ACTN</name>
<keyword evidence="3" id="KW-0804">Transcription</keyword>
<dbReference type="SMART" id="SM00346">
    <property type="entry name" value="HTH_ICLR"/>
    <property type="match status" value="1"/>
</dbReference>
<reference evidence="7 8" key="1">
    <citation type="submission" date="2020-08" db="EMBL/GenBank/DDBJ databases">
        <title>Genomic Encyclopedia of Type Strains, Phase III (KMG-III): the genomes of soil and plant-associated and newly described type strains.</title>
        <authorList>
            <person name="Whitman W."/>
        </authorList>
    </citation>
    <scope>NUCLEOTIDE SEQUENCE [LARGE SCALE GENOMIC DNA]</scope>
    <source>
        <strain evidence="7 8">CECT 8840</strain>
    </source>
</reference>
<dbReference type="InterPro" id="IPR036388">
    <property type="entry name" value="WH-like_DNA-bd_sf"/>
</dbReference>
<organism evidence="7 8">
    <name type="scientific">Streptosporangium saharense</name>
    <dbReference type="NCBI Taxonomy" id="1706840"/>
    <lineage>
        <taxon>Bacteria</taxon>
        <taxon>Bacillati</taxon>
        <taxon>Actinomycetota</taxon>
        <taxon>Actinomycetes</taxon>
        <taxon>Streptosporangiales</taxon>
        <taxon>Streptosporangiaceae</taxon>
        <taxon>Streptosporangium</taxon>
    </lineage>
</organism>
<evidence type="ECO:0000256" key="3">
    <source>
        <dbReference type="ARBA" id="ARBA00023163"/>
    </source>
</evidence>
<dbReference type="InterPro" id="IPR014757">
    <property type="entry name" value="Tscrpt_reg_IclR_C"/>
</dbReference>
<evidence type="ECO:0000313" key="8">
    <source>
        <dbReference type="Proteomes" id="UP000552644"/>
    </source>
</evidence>
<feature type="domain" description="IclR-ED" evidence="6">
    <location>
        <begin position="86"/>
        <end position="269"/>
    </location>
</feature>
<dbReference type="RefSeq" id="WP_184719688.1">
    <property type="nucleotide sequence ID" value="NZ_JACHJP010000006.1"/>
</dbReference>
<evidence type="ECO:0000256" key="4">
    <source>
        <dbReference type="SAM" id="MobiDB-lite"/>
    </source>
</evidence>
<dbReference type="InterPro" id="IPR050707">
    <property type="entry name" value="HTH_MetabolicPath_Reg"/>
</dbReference>
<protein>
    <submittedName>
        <fullName evidence="7">IclR family pca regulon transcriptional regulator</fullName>
    </submittedName>
</protein>
<evidence type="ECO:0000256" key="1">
    <source>
        <dbReference type="ARBA" id="ARBA00023015"/>
    </source>
</evidence>
<dbReference type="NCBIfam" id="TIGR02431">
    <property type="entry name" value="pcaR_pcaU"/>
    <property type="match status" value="1"/>
</dbReference>
<dbReference type="GO" id="GO:0045892">
    <property type="term" value="P:negative regulation of DNA-templated transcription"/>
    <property type="evidence" value="ECO:0007669"/>
    <property type="project" value="TreeGrafter"/>
</dbReference>
<dbReference type="Pfam" id="PF09339">
    <property type="entry name" value="HTH_IclR"/>
    <property type="match status" value="1"/>
</dbReference>
<dbReference type="GO" id="GO:0003677">
    <property type="term" value="F:DNA binding"/>
    <property type="evidence" value="ECO:0007669"/>
    <property type="project" value="UniProtKB-KW"/>
</dbReference>
<evidence type="ECO:0000259" key="5">
    <source>
        <dbReference type="PROSITE" id="PS51077"/>
    </source>
</evidence>
<evidence type="ECO:0000256" key="2">
    <source>
        <dbReference type="ARBA" id="ARBA00023125"/>
    </source>
</evidence>